<gene>
    <name evidence="3" type="ORF">ACAOBT_LOCUS14438</name>
</gene>
<dbReference type="InterPro" id="IPR038765">
    <property type="entry name" value="Papain-like_cys_pep_sf"/>
</dbReference>
<dbReference type="SMART" id="SM00848">
    <property type="entry name" value="Inhibitor_I29"/>
    <property type="match status" value="1"/>
</dbReference>
<accession>A0A9P0PEZ5</accession>
<reference evidence="3" key="1">
    <citation type="submission" date="2022-03" db="EMBL/GenBank/DDBJ databases">
        <authorList>
            <person name="Sayadi A."/>
        </authorList>
    </citation>
    <scope>NUCLEOTIDE SEQUENCE</scope>
</reference>
<keyword evidence="1" id="KW-0732">Signal</keyword>
<feature type="signal peptide" evidence="1">
    <location>
        <begin position="1"/>
        <end position="19"/>
    </location>
</feature>
<evidence type="ECO:0000313" key="4">
    <source>
        <dbReference type="Proteomes" id="UP001152888"/>
    </source>
</evidence>
<evidence type="ECO:0000259" key="2">
    <source>
        <dbReference type="SMART" id="SM00848"/>
    </source>
</evidence>
<dbReference type="OrthoDB" id="5855924at2759"/>
<keyword evidence="4" id="KW-1185">Reference proteome</keyword>
<organism evidence="3 4">
    <name type="scientific">Acanthoscelides obtectus</name>
    <name type="common">Bean weevil</name>
    <name type="synonym">Bruchus obtectus</name>
    <dbReference type="NCBI Taxonomy" id="200917"/>
    <lineage>
        <taxon>Eukaryota</taxon>
        <taxon>Metazoa</taxon>
        <taxon>Ecdysozoa</taxon>
        <taxon>Arthropoda</taxon>
        <taxon>Hexapoda</taxon>
        <taxon>Insecta</taxon>
        <taxon>Pterygota</taxon>
        <taxon>Neoptera</taxon>
        <taxon>Endopterygota</taxon>
        <taxon>Coleoptera</taxon>
        <taxon>Polyphaga</taxon>
        <taxon>Cucujiformia</taxon>
        <taxon>Chrysomeloidea</taxon>
        <taxon>Chrysomelidae</taxon>
        <taxon>Bruchinae</taxon>
        <taxon>Bruchini</taxon>
        <taxon>Acanthoscelides</taxon>
    </lineage>
</organism>
<dbReference type="SUPFAM" id="SSF54001">
    <property type="entry name" value="Cysteine proteinases"/>
    <property type="match status" value="1"/>
</dbReference>
<dbReference type="EMBL" id="CAKOFQ010006907">
    <property type="protein sequence ID" value="CAH1981369.1"/>
    <property type="molecule type" value="Genomic_DNA"/>
</dbReference>
<evidence type="ECO:0000313" key="3">
    <source>
        <dbReference type="EMBL" id="CAH1981369.1"/>
    </source>
</evidence>
<evidence type="ECO:0000256" key="1">
    <source>
        <dbReference type="SAM" id="SignalP"/>
    </source>
</evidence>
<proteinExistence type="predicted"/>
<protein>
    <recommendedName>
        <fullName evidence="2">Cathepsin propeptide inhibitor domain-containing protein</fullName>
    </recommendedName>
</protein>
<dbReference type="AlphaFoldDB" id="A0A9P0PEZ5"/>
<sequence length="102" mass="12084">MFKFKLLLIYAIAVSLVYSFPADNEYRNEYSAWNNYKTDYSKQYDSPNEEARRQGIFNDNLAFIEDHNRRYQNGEVGYKLAVNDLADLSHDEYRRTRLGLLG</sequence>
<dbReference type="Gene3D" id="1.10.287.2250">
    <property type="match status" value="1"/>
</dbReference>
<feature type="chain" id="PRO_5040375003" description="Cathepsin propeptide inhibitor domain-containing protein" evidence="1">
    <location>
        <begin position="20"/>
        <end position="102"/>
    </location>
</feature>
<feature type="domain" description="Cathepsin propeptide inhibitor" evidence="2">
    <location>
        <begin position="33"/>
        <end position="93"/>
    </location>
</feature>
<dbReference type="Proteomes" id="UP001152888">
    <property type="component" value="Unassembled WGS sequence"/>
</dbReference>
<name>A0A9P0PEZ5_ACAOB</name>
<dbReference type="Pfam" id="PF08246">
    <property type="entry name" value="Inhibitor_I29"/>
    <property type="match status" value="1"/>
</dbReference>
<dbReference type="InterPro" id="IPR013201">
    <property type="entry name" value="Prot_inhib_I29"/>
</dbReference>
<comment type="caution">
    <text evidence="3">The sequence shown here is derived from an EMBL/GenBank/DDBJ whole genome shotgun (WGS) entry which is preliminary data.</text>
</comment>